<dbReference type="Proteomes" id="UP000612266">
    <property type="component" value="Unassembled WGS sequence"/>
</dbReference>
<dbReference type="EMBL" id="CP047340">
    <property type="protein sequence ID" value="QIF90053.1"/>
    <property type="molecule type" value="Genomic_DNA"/>
</dbReference>
<reference evidence="2" key="2">
    <citation type="submission" date="2020-11" db="EMBL/GenBank/DDBJ databases">
        <title>Enhanced detection system for hospital associated transmission using whole genome sequencing surveillance.</title>
        <authorList>
            <person name="Harrison L.H."/>
            <person name="Van Tyne D."/>
            <person name="Marsh J.W."/>
            <person name="Griffith M.P."/>
            <person name="Snyder D.J."/>
            <person name="Cooper V.S."/>
            <person name="Mustapha M."/>
        </authorList>
    </citation>
    <scope>NUCLEOTIDE SEQUENCE</scope>
    <source>
        <strain evidence="2">PR00070</strain>
    </source>
</reference>
<dbReference type="GeneID" id="57332623"/>
<dbReference type="EMBL" id="JADSJR010000001">
    <property type="protein sequence ID" value="MBG2912880.1"/>
    <property type="molecule type" value="Genomic_DNA"/>
</dbReference>
<evidence type="ECO:0000259" key="1">
    <source>
        <dbReference type="Pfam" id="PF24719"/>
    </source>
</evidence>
<name>A0A6G6SVL0_9GAMM</name>
<gene>
    <name evidence="3" type="ORF">GTH23_08355</name>
    <name evidence="2" type="ORF">I4901_00625</name>
</gene>
<evidence type="ECO:0000313" key="2">
    <source>
        <dbReference type="EMBL" id="MBG2912880.1"/>
    </source>
</evidence>
<evidence type="ECO:0000313" key="5">
    <source>
        <dbReference type="Proteomes" id="UP000612266"/>
    </source>
</evidence>
<sequence length="116" mass="13789">MNKNNKLFITEQQKIICERYGVLPQKPEDMVAIALDTLNGNPIYGTRIKRSEGNTVSWFFYCEEYCAKDDFYQSLHTEHLKEVLPEVINYLYLPEGYNFIIDRDGYEDVWFEEISE</sequence>
<dbReference type="Proteomes" id="UP000501338">
    <property type="component" value="Chromosome"/>
</dbReference>
<protein>
    <recommendedName>
        <fullName evidence="1">Imm33-like domain-containing protein</fullName>
    </recommendedName>
</protein>
<organism evidence="2 5">
    <name type="scientific">Proteus terrae subsp. cibarius</name>
    <dbReference type="NCBI Taxonomy" id="626774"/>
    <lineage>
        <taxon>Bacteria</taxon>
        <taxon>Pseudomonadati</taxon>
        <taxon>Pseudomonadota</taxon>
        <taxon>Gammaproteobacteria</taxon>
        <taxon>Enterobacterales</taxon>
        <taxon>Morganellaceae</taxon>
        <taxon>Proteus</taxon>
    </lineage>
</organism>
<dbReference type="RefSeq" id="WP_159242165.1">
    <property type="nucleotide sequence ID" value="NZ_CP045008.1"/>
</dbReference>
<dbReference type="Pfam" id="PF24719">
    <property type="entry name" value="Imm33-like"/>
    <property type="match status" value="1"/>
</dbReference>
<evidence type="ECO:0000313" key="4">
    <source>
        <dbReference type="Proteomes" id="UP000501338"/>
    </source>
</evidence>
<evidence type="ECO:0000313" key="3">
    <source>
        <dbReference type="EMBL" id="QIF90053.1"/>
    </source>
</evidence>
<keyword evidence="4" id="KW-1185">Reference proteome</keyword>
<feature type="domain" description="Imm33-like" evidence="1">
    <location>
        <begin position="12"/>
        <end position="112"/>
    </location>
</feature>
<dbReference type="InterPro" id="IPR056509">
    <property type="entry name" value="Imm33-like"/>
</dbReference>
<proteinExistence type="predicted"/>
<accession>A0A6G6SVL0</accession>
<reference evidence="3 4" key="1">
    <citation type="submission" date="2020-01" db="EMBL/GenBank/DDBJ databases">
        <title>The genomic epidemiology of tigecycline resistance gene tet(X) variants in a swine farm in China.</title>
        <authorList>
            <person name="Peng K."/>
            <person name="Li R."/>
        </authorList>
    </citation>
    <scope>NUCLEOTIDE SEQUENCE [LARGE SCALE GENOMIC DNA]</scope>
    <source>
        <strain evidence="3 4">ZF1</strain>
    </source>
</reference>
<dbReference type="AlphaFoldDB" id="A0A6G6SVL0"/>